<dbReference type="PANTHER" id="PTHR33627">
    <property type="entry name" value="TRANSPOSASE"/>
    <property type="match status" value="1"/>
</dbReference>
<dbReference type="Pfam" id="PF13546">
    <property type="entry name" value="DDE_5"/>
    <property type="match status" value="1"/>
</dbReference>
<sequence length="412" mass="45560">MDVISPRFARREAAGNAAAFIVGVLSSLQSKNCWTIAELSGHRSPDRLQHVLSRAKWDADDVRRDLQALVVDAFGSGDAILVVDETGDLKKGTKTVGVQRQYTGTAGRIENSQVAVYLAYAGSGGYGFLDRALYLPQSWTDDPTRCAQAGVPADIEFATKPALAAGMIADALDAGVPACWVAGDEVYGADPTLRTMLPDRKIGYVLGVAANRTVPTAGGDIRVDELADGLRARAWRRLSAGDGATGRRWYSWARVATTETPDTGTCTVLVGRNDRTGELAYYRCYTPHPVALTALVRVAGRRWIVEESFQSSKGLTGLEEHQVRTWTSWHRWTILVMLAHAFLAVATAEQRTHDTADRSLIRLSVNEFRRLFIALLLPPTQSTRQLLRWSHWRRRHQKRAQQCHQKHRATTQ</sequence>
<evidence type="ECO:0000313" key="3">
    <source>
        <dbReference type="Proteomes" id="UP000550729"/>
    </source>
</evidence>
<reference evidence="2 3" key="1">
    <citation type="submission" date="2020-04" db="EMBL/GenBank/DDBJ databases">
        <title>Gordonia sp. nov. TBRC 11910.</title>
        <authorList>
            <person name="Suriyachadkun C."/>
        </authorList>
    </citation>
    <scope>NUCLEOTIDE SEQUENCE [LARGE SCALE GENOMIC DNA]</scope>
    <source>
        <strain evidence="2 3">TBRC 11910</strain>
    </source>
</reference>
<protein>
    <submittedName>
        <fullName evidence="2">IS701 family transposase</fullName>
    </submittedName>
</protein>
<accession>A0A848KXS4</accession>
<dbReference type="EMBL" id="JABBNB010000023">
    <property type="protein sequence ID" value="NMO03406.1"/>
    <property type="molecule type" value="Genomic_DNA"/>
</dbReference>
<keyword evidence="3" id="KW-1185">Reference proteome</keyword>
<proteinExistence type="predicted"/>
<dbReference type="InterPro" id="IPR039365">
    <property type="entry name" value="IS701-like"/>
</dbReference>
<name>A0A848KXS4_9ACTN</name>
<evidence type="ECO:0000313" key="2">
    <source>
        <dbReference type="EMBL" id="NMO03406.1"/>
    </source>
</evidence>
<dbReference type="RefSeq" id="WP_170195999.1">
    <property type="nucleotide sequence ID" value="NZ_JABBNB010000023.1"/>
</dbReference>
<dbReference type="PANTHER" id="PTHR33627:SF1">
    <property type="entry name" value="TRANSPOSASE"/>
    <property type="match status" value="1"/>
</dbReference>
<dbReference type="Proteomes" id="UP000550729">
    <property type="component" value="Unassembled WGS sequence"/>
</dbReference>
<feature type="domain" description="Transposase IS701-like DDE" evidence="1">
    <location>
        <begin position="6"/>
        <end position="216"/>
    </location>
</feature>
<dbReference type="NCBIfam" id="NF033540">
    <property type="entry name" value="transpos_IS701"/>
    <property type="match status" value="1"/>
</dbReference>
<evidence type="ECO:0000259" key="1">
    <source>
        <dbReference type="Pfam" id="PF13546"/>
    </source>
</evidence>
<dbReference type="InterPro" id="IPR038721">
    <property type="entry name" value="IS701-like_DDE_dom"/>
</dbReference>
<organism evidence="2 3">
    <name type="scientific">Gordonia asplenii</name>
    <dbReference type="NCBI Taxonomy" id="2725283"/>
    <lineage>
        <taxon>Bacteria</taxon>
        <taxon>Bacillati</taxon>
        <taxon>Actinomycetota</taxon>
        <taxon>Actinomycetes</taxon>
        <taxon>Mycobacteriales</taxon>
        <taxon>Gordoniaceae</taxon>
        <taxon>Gordonia</taxon>
    </lineage>
</organism>
<comment type="caution">
    <text evidence="2">The sequence shown here is derived from an EMBL/GenBank/DDBJ whole genome shotgun (WGS) entry which is preliminary data.</text>
</comment>
<dbReference type="SUPFAM" id="SSF53098">
    <property type="entry name" value="Ribonuclease H-like"/>
    <property type="match status" value="1"/>
</dbReference>
<dbReference type="AlphaFoldDB" id="A0A848KXS4"/>
<gene>
    <name evidence="2" type="ORF">HH308_19510</name>
</gene>
<dbReference type="InterPro" id="IPR012337">
    <property type="entry name" value="RNaseH-like_sf"/>
</dbReference>